<sequence>MRLENIVVDAQDPIRLGGFWAAALGARPITEESDLFEAQLVLPGGDWLDLCFPRVPDPVQPDPRLHLDLSGGAHQRQVIDRLLGLGARHLDIGQGSVPWVVLADPEGNPCCVMEDRPEYADAGAIAALPLDSADPERDLEFWALLTGWRRTPGSVAHTLRHPSGRGPLLELCPEPTAKTTKNRIHLDLRFDTGDDPARWAERLIGSGGRPMEHDWGELPWQVWQDPSGNEFCLLAASERVSPSAAG</sequence>
<protein>
    <submittedName>
        <fullName evidence="2">Glyoxalase-like domain protein</fullName>
    </submittedName>
</protein>
<dbReference type="InterPro" id="IPR029068">
    <property type="entry name" value="Glyas_Bleomycin-R_OHBP_Dase"/>
</dbReference>
<dbReference type="OrthoDB" id="15077at2"/>
<evidence type="ECO:0000313" key="3">
    <source>
        <dbReference type="Proteomes" id="UP000216311"/>
    </source>
</evidence>
<proteinExistence type="predicted"/>
<organism evidence="2 3">
    <name type="scientific">Enemella dayhoffiae</name>
    <dbReference type="NCBI Taxonomy" id="2016507"/>
    <lineage>
        <taxon>Bacteria</taxon>
        <taxon>Bacillati</taxon>
        <taxon>Actinomycetota</taxon>
        <taxon>Actinomycetes</taxon>
        <taxon>Propionibacteriales</taxon>
        <taxon>Propionibacteriaceae</taxon>
        <taxon>Enemella</taxon>
    </lineage>
</organism>
<accession>A0A255H3D8</accession>
<dbReference type="SUPFAM" id="SSF54593">
    <property type="entry name" value="Glyoxalase/Bleomycin resistance protein/Dihydroxybiphenyl dioxygenase"/>
    <property type="match status" value="2"/>
</dbReference>
<dbReference type="Proteomes" id="UP000216311">
    <property type="component" value="Unassembled WGS sequence"/>
</dbReference>
<feature type="domain" description="Glyoxalase-like" evidence="1">
    <location>
        <begin position="130"/>
        <end position="234"/>
    </location>
</feature>
<gene>
    <name evidence="2" type="ORF">CGZ93_09885</name>
</gene>
<dbReference type="RefSeq" id="WP_094363934.1">
    <property type="nucleotide sequence ID" value="NZ_NMVQ01000012.1"/>
</dbReference>
<evidence type="ECO:0000313" key="2">
    <source>
        <dbReference type="EMBL" id="OYO22189.1"/>
    </source>
</evidence>
<dbReference type="Gene3D" id="3.10.180.10">
    <property type="entry name" value="2,3-Dihydroxybiphenyl 1,2-Dioxygenase, domain 1"/>
    <property type="match status" value="2"/>
</dbReference>
<dbReference type="PANTHER" id="PTHR35908:SF1">
    <property type="entry name" value="CONSERVED PROTEIN"/>
    <property type="match status" value="1"/>
</dbReference>
<dbReference type="EMBL" id="NMVQ01000012">
    <property type="protein sequence ID" value="OYO22189.1"/>
    <property type="molecule type" value="Genomic_DNA"/>
</dbReference>
<feature type="domain" description="Glyoxalase-like" evidence="1">
    <location>
        <begin position="6"/>
        <end position="113"/>
    </location>
</feature>
<dbReference type="InterPro" id="IPR041581">
    <property type="entry name" value="Glyoxalase_6"/>
</dbReference>
<dbReference type="PANTHER" id="PTHR35908">
    <property type="entry name" value="HYPOTHETICAL FUSION PROTEIN"/>
    <property type="match status" value="1"/>
</dbReference>
<comment type="caution">
    <text evidence="2">The sequence shown here is derived from an EMBL/GenBank/DDBJ whole genome shotgun (WGS) entry which is preliminary data.</text>
</comment>
<keyword evidence="3" id="KW-1185">Reference proteome</keyword>
<name>A0A255H3D8_9ACTN</name>
<reference evidence="2 3" key="1">
    <citation type="submission" date="2017-07" db="EMBL/GenBank/DDBJ databases">
        <title>Draft whole genome sequences of clinical Proprionibacteriaceae strains.</title>
        <authorList>
            <person name="Bernier A.-M."/>
            <person name="Bernard K."/>
            <person name="Domingo M.-C."/>
        </authorList>
    </citation>
    <scope>NUCLEOTIDE SEQUENCE [LARGE SCALE GENOMIC DNA]</scope>
    <source>
        <strain evidence="2 3">NML 130396</strain>
    </source>
</reference>
<evidence type="ECO:0000259" key="1">
    <source>
        <dbReference type="Pfam" id="PF18029"/>
    </source>
</evidence>
<dbReference type="AlphaFoldDB" id="A0A255H3D8"/>
<dbReference type="Pfam" id="PF18029">
    <property type="entry name" value="Glyoxalase_6"/>
    <property type="match status" value="2"/>
</dbReference>